<sequence length="1408" mass="159888">MATAAPGAYVGTGGDVGTARPHGVDSRQMTSGSGLGTASFEPYFGENPKPYMLSPYDSFGRENFALPEAYLGYSPYMTNVMINLIKTEDMWPTAVLPYRETKDTSTIRWDEIHFNRHFLGPVPEEGVSRLVSQEMNERRDHYTRYGLAMILEHGFMNTDKGRMCYVNNLQQIRNAVLETVYLGVLEAFLRCKNYDEVWNERFGGVRSASAARKAMMMEVEDWATIQKTEHGWDLLDSRCKRFLRSKNVTPDTWIIPEGLKPYISQVRRENYTYMLAGPEGPQNFKSGLNGQSANVVDARNDCKIYESKSFELPDMNEPVDVMRRNRAIGEFYLMCEDIEALSHSSRNYTSSQRNIVIYDEDVDNFTEIRLLDAFMNDAIFGQDSEATLRDAFKEIEFFSVTKESQRRNMHHSMCDPTFGDIPEDCSGGPPLSDTTIDMFANTFFNPEEKQGFVEDFCRNMPMCLRDLTADEYEVCTPNFNKNLKELLESVRTVQDVCALEHTFISRDCLCKCVRTLFAKSKDTYAFWMFCHSVAASKIIEEDPSIDDLLKIDGEYRSMYVRLVSSRSHDDDLSYPQPPEMTVQCFQQTVCAVFVTIMRLTCRTKQFLKLFEELHDSLERVSGELCGLWFDGCDSTSAKSGYNAPSVDLFNDITKSRMLVRGESEACYASRENLPNRTFRIAMFITRAMFQYMSVNQTIRRGDPCDCVPIGYNTHRGVKLLAATTNERFYEQESCSKMLQSYEHLRERIGPIFDTKGLHTEPEDLFNLGIMHHRRPGNILINMPSDLLPSGELKTTYVEYARLSEHFKLTADSKLGIQVWMDICVERSLAGTGRIQTCSLQRCITELKEKAFLGPGTAENQLEEFLTSMNTDINNCREVLYIDSTVATAYECLKTVVEKAITMGDGKFTTWASENSWEAIAIQVMLAASFAYLVAIGNECDNAHCLRAALDRLLEAFRGAITNEQVNAAITAQHEDRIVKVVFEDDTKACVELFDGLVAIEYFIREGKPMNAAKEALTDEYLLCDGAKIRTVFKAPTGIKASTDAIFTQHERRWEMHEFVQHLHARRFDHADKTQCDRLYDDLSMPAAGPHDPSVRDCVSLGSSSSRPSRTIDDSPWFISTDCKTRRIREALRTSRAHELIVHLLFCQTKVTHEFLKRLILNDVMFPFGYLLLRPHQTYEMCTAVLTKSGTETGETLIGHYDFQLSDNVVQKMHYGNFTIYEKSIIYRPMNVHLAEDIFCANYLGGAGSAFHNAGNKSEGDPFYDKIDSLYACAIGFDEIVKDNPISVNGRFEDHTGLTSMKEPHFSTCQAYKRFYGFHEQTPPSGDMPYFDTASRGNTVCFQGHQASYNHTSGYLDRVTLNTGHWGERVYPGCGKVRRGLSKYLEPVNYHTMRRGGGGAISSGFGVLS</sequence>
<reference evidence="2 3" key="1">
    <citation type="journal article" date="2015" name="Genome Biol. Evol.">
        <title>Comparative Genomics of a Bacterivorous Green Alga Reveals Evolutionary Causalities and Consequences of Phago-Mixotrophic Mode of Nutrition.</title>
        <authorList>
            <person name="Burns J.A."/>
            <person name="Paasch A."/>
            <person name="Narechania A."/>
            <person name="Kim E."/>
        </authorList>
    </citation>
    <scope>NUCLEOTIDE SEQUENCE [LARGE SCALE GENOMIC DNA]</scope>
    <source>
        <strain evidence="2 3">PLY_AMNH</strain>
    </source>
</reference>
<keyword evidence="3" id="KW-1185">Reference proteome</keyword>
<organism evidence="2 3">
    <name type="scientific">Cymbomonas tetramitiformis</name>
    <dbReference type="NCBI Taxonomy" id="36881"/>
    <lineage>
        <taxon>Eukaryota</taxon>
        <taxon>Viridiplantae</taxon>
        <taxon>Chlorophyta</taxon>
        <taxon>Pyramimonadophyceae</taxon>
        <taxon>Pyramimonadales</taxon>
        <taxon>Pyramimonadaceae</taxon>
        <taxon>Cymbomonas</taxon>
    </lineage>
</organism>
<gene>
    <name evidence="2" type="ORF">CYMTET_3846</name>
</gene>
<dbReference type="EMBL" id="LGRX02000421">
    <property type="protein sequence ID" value="KAK3288628.1"/>
    <property type="molecule type" value="Genomic_DNA"/>
</dbReference>
<evidence type="ECO:0000256" key="1">
    <source>
        <dbReference type="SAM" id="MobiDB-lite"/>
    </source>
</evidence>
<proteinExistence type="predicted"/>
<accession>A0AAE0H2F0</accession>
<evidence type="ECO:0000313" key="2">
    <source>
        <dbReference type="EMBL" id="KAK3288628.1"/>
    </source>
</evidence>
<protein>
    <submittedName>
        <fullName evidence="2">Uncharacterized protein</fullName>
    </submittedName>
</protein>
<comment type="caution">
    <text evidence="2">The sequence shown here is derived from an EMBL/GenBank/DDBJ whole genome shotgun (WGS) entry which is preliminary data.</text>
</comment>
<evidence type="ECO:0000313" key="3">
    <source>
        <dbReference type="Proteomes" id="UP001190700"/>
    </source>
</evidence>
<name>A0AAE0H2F0_9CHLO</name>
<dbReference type="Proteomes" id="UP001190700">
    <property type="component" value="Unassembled WGS sequence"/>
</dbReference>
<feature type="region of interest" description="Disordered" evidence="1">
    <location>
        <begin position="1"/>
        <end position="33"/>
    </location>
</feature>